<dbReference type="CDD" id="cd06225">
    <property type="entry name" value="HAMP"/>
    <property type="match status" value="1"/>
</dbReference>
<reference evidence="14" key="2">
    <citation type="submission" date="2020-09" db="EMBL/GenBank/DDBJ databases">
        <authorList>
            <person name="Sun Q."/>
            <person name="Zhou Y."/>
        </authorList>
    </citation>
    <scope>NUCLEOTIDE SEQUENCE</scope>
    <source>
        <strain evidence="14">CGMCC 1.15725</strain>
    </source>
</reference>
<feature type="transmembrane region" description="Helical" evidence="11">
    <location>
        <begin position="154"/>
        <end position="177"/>
    </location>
</feature>
<dbReference type="InterPro" id="IPR005467">
    <property type="entry name" value="His_kinase_dom"/>
</dbReference>
<dbReference type="EC" id="2.7.13.3" evidence="3"/>
<dbReference type="SMART" id="SM00388">
    <property type="entry name" value="HisKA"/>
    <property type="match status" value="1"/>
</dbReference>
<dbReference type="GO" id="GO:0005886">
    <property type="term" value="C:plasma membrane"/>
    <property type="evidence" value="ECO:0007669"/>
    <property type="project" value="TreeGrafter"/>
</dbReference>
<dbReference type="PANTHER" id="PTHR45436">
    <property type="entry name" value="SENSOR HISTIDINE KINASE YKOH"/>
    <property type="match status" value="1"/>
</dbReference>
<dbReference type="Pfam" id="PF00672">
    <property type="entry name" value="HAMP"/>
    <property type="match status" value="1"/>
</dbReference>
<dbReference type="PROSITE" id="PS50109">
    <property type="entry name" value="HIS_KIN"/>
    <property type="match status" value="1"/>
</dbReference>
<evidence type="ECO:0000256" key="10">
    <source>
        <dbReference type="ARBA" id="ARBA00023136"/>
    </source>
</evidence>
<accession>A0A8J2YQU1</accession>
<keyword evidence="9" id="KW-0902">Two-component regulatory system</keyword>
<dbReference type="SMART" id="SM00387">
    <property type="entry name" value="HATPase_c"/>
    <property type="match status" value="1"/>
</dbReference>
<dbReference type="InterPro" id="IPR004358">
    <property type="entry name" value="Sig_transdc_His_kin-like_C"/>
</dbReference>
<dbReference type="Pfam" id="PF00512">
    <property type="entry name" value="HisKA"/>
    <property type="match status" value="1"/>
</dbReference>
<proteinExistence type="predicted"/>
<dbReference type="Gene3D" id="3.30.565.10">
    <property type="entry name" value="Histidine kinase-like ATPase, C-terminal domain"/>
    <property type="match status" value="1"/>
</dbReference>
<evidence type="ECO:0000256" key="2">
    <source>
        <dbReference type="ARBA" id="ARBA00004370"/>
    </source>
</evidence>
<dbReference type="InterPro" id="IPR036890">
    <property type="entry name" value="HATPase_C_sf"/>
</dbReference>
<evidence type="ECO:0000256" key="11">
    <source>
        <dbReference type="SAM" id="Phobius"/>
    </source>
</evidence>
<dbReference type="CDD" id="cd00082">
    <property type="entry name" value="HisKA"/>
    <property type="match status" value="1"/>
</dbReference>
<dbReference type="RefSeq" id="WP_189043119.1">
    <property type="nucleotide sequence ID" value="NZ_BMJQ01000002.1"/>
</dbReference>
<evidence type="ECO:0000256" key="4">
    <source>
        <dbReference type="ARBA" id="ARBA00022553"/>
    </source>
</evidence>
<feature type="domain" description="Histidine kinase" evidence="12">
    <location>
        <begin position="240"/>
        <end position="453"/>
    </location>
</feature>
<gene>
    <name evidence="14" type="ORF">GCM10011611_09990</name>
</gene>
<sequence>MNKSPQSVTVRLAVGYGLLVLLCLLAASATFYFATVGVLAREIDSALTASSARLTRHFDQRGAETVRQEIEQLLTDGINQDTEVYLLLAPDGRRLAGNLDRWPGTLPSFDTLSDQKVVRYGRTSTSRLLPHQLANGYVLVVGRDMQDQREIEALVVRALAIGSAIAVLLAAFGASLFRRQIERRIMEIRRMTLDIKAGNLRRRIPITEGGDEFAKLNRDLNNMLDWIEHLMDGVRHVSNAIAHDLRTPLARIRSRLDEAIQPQKEPSAVTAAAEGAIQQIDDLSQLLDRLLQIAEAEAGAGRESFSPVDLRPIVVDIAELYDAAVEACGMTLETEIVGEPRTFGDKHLLASALANLVDNSIKHSGAPGVIRITAIEEAETVVLAVNDNGTGIPADELPRVVERFYRLDQSRSRPGSGLGLSIVAAITSLHFGKLKLEDARPGLSARIVLPKWEARTFPNGKVAETSGITGAL</sequence>
<dbReference type="SMART" id="SM00304">
    <property type="entry name" value="HAMP"/>
    <property type="match status" value="1"/>
</dbReference>
<evidence type="ECO:0000259" key="12">
    <source>
        <dbReference type="PROSITE" id="PS50109"/>
    </source>
</evidence>
<evidence type="ECO:0000256" key="6">
    <source>
        <dbReference type="ARBA" id="ARBA00022692"/>
    </source>
</evidence>
<dbReference type="AlphaFoldDB" id="A0A8J2YQU1"/>
<evidence type="ECO:0000313" key="14">
    <source>
        <dbReference type="EMBL" id="GGF06468.1"/>
    </source>
</evidence>
<reference evidence="14" key="1">
    <citation type="journal article" date="2014" name="Int. J. Syst. Evol. Microbiol.">
        <title>Complete genome sequence of Corynebacterium casei LMG S-19264T (=DSM 44701T), isolated from a smear-ripened cheese.</title>
        <authorList>
            <consortium name="US DOE Joint Genome Institute (JGI-PGF)"/>
            <person name="Walter F."/>
            <person name="Albersmeier A."/>
            <person name="Kalinowski J."/>
            <person name="Ruckert C."/>
        </authorList>
    </citation>
    <scope>NUCLEOTIDE SEQUENCE</scope>
    <source>
        <strain evidence="14">CGMCC 1.15725</strain>
    </source>
</reference>
<dbReference type="InterPro" id="IPR003594">
    <property type="entry name" value="HATPase_dom"/>
</dbReference>
<dbReference type="PANTHER" id="PTHR45436:SF8">
    <property type="entry name" value="HISTIDINE KINASE"/>
    <property type="match status" value="1"/>
</dbReference>
<evidence type="ECO:0000256" key="7">
    <source>
        <dbReference type="ARBA" id="ARBA00022777"/>
    </source>
</evidence>
<evidence type="ECO:0000256" key="8">
    <source>
        <dbReference type="ARBA" id="ARBA00022989"/>
    </source>
</evidence>
<comment type="subcellular location">
    <subcellularLocation>
        <location evidence="2">Membrane</location>
    </subcellularLocation>
</comment>
<protein>
    <recommendedName>
        <fullName evidence="3">histidine kinase</fullName>
        <ecNumber evidence="3">2.7.13.3</ecNumber>
    </recommendedName>
</protein>
<feature type="domain" description="HAMP" evidence="13">
    <location>
        <begin position="179"/>
        <end position="232"/>
    </location>
</feature>
<dbReference type="InterPro" id="IPR050428">
    <property type="entry name" value="TCS_sensor_his_kinase"/>
</dbReference>
<evidence type="ECO:0000256" key="1">
    <source>
        <dbReference type="ARBA" id="ARBA00000085"/>
    </source>
</evidence>
<dbReference type="Proteomes" id="UP000646365">
    <property type="component" value="Unassembled WGS sequence"/>
</dbReference>
<dbReference type="InterPro" id="IPR003660">
    <property type="entry name" value="HAMP_dom"/>
</dbReference>
<feature type="transmembrane region" description="Helical" evidence="11">
    <location>
        <begin position="12"/>
        <end position="34"/>
    </location>
</feature>
<keyword evidence="5" id="KW-0808">Transferase</keyword>
<dbReference type="CDD" id="cd00075">
    <property type="entry name" value="HATPase"/>
    <property type="match status" value="1"/>
</dbReference>
<dbReference type="Gene3D" id="6.10.340.10">
    <property type="match status" value="1"/>
</dbReference>
<dbReference type="SUPFAM" id="SSF55874">
    <property type="entry name" value="ATPase domain of HSP90 chaperone/DNA topoisomerase II/histidine kinase"/>
    <property type="match status" value="1"/>
</dbReference>
<dbReference type="EMBL" id="BMJQ01000002">
    <property type="protein sequence ID" value="GGF06468.1"/>
    <property type="molecule type" value="Genomic_DNA"/>
</dbReference>
<evidence type="ECO:0000313" key="15">
    <source>
        <dbReference type="Proteomes" id="UP000646365"/>
    </source>
</evidence>
<name>A0A8J2YQU1_9PROT</name>
<keyword evidence="10 11" id="KW-0472">Membrane</keyword>
<dbReference type="PRINTS" id="PR00344">
    <property type="entry name" value="BCTRLSENSOR"/>
</dbReference>
<dbReference type="Gene3D" id="1.10.287.130">
    <property type="match status" value="1"/>
</dbReference>
<keyword evidence="4" id="KW-0597">Phosphoprotein</keyword>
<evidence type="ECO:0000256" key="5">
    <source>
        <dbReference type="ARBA" id="ARBA00022679"/>
    </source>
</evidence>
<dbReference type="SUPFAM" id="SSF158472">
    <property type="entry name" value="HAMP domain-like"/>
    <property type="match status" value="1"/>
</dbReference>
<dbReference type="GO" id="GO:0000155">
    <property type="term" value="F:phosphorelay sensor kinase activity"/>
    <property type="evidence" value="ECO:0007669"/>
    <property type="project" value="InterPro"/>
</dbReference>
<evidence type="ECO:0000256" key="9">
    <source>
        <dbReference type="ARBA" id="ARBA00023012"/>
    </source>
</evidence>
<keyword evidence="15" id="KW-1185">Reference proteome</keyword>
<dbReference type="InterPro" id="IPR036097">
    <property type="entry name" value="HisK_dim/P_sf"/>
</dbReference>
<keyword evidence="7 14" id="KW-0418">Kinase</keyword>
<evidence type="ECO:0000259" key="13">
    <source>
        <dbReference type="PROSITE" id="PS50885"/>
    </source>
</evidence>
<dbReference type="InterPro" id="IPR003661">
    <property type="entry name" value="HisK_dim/P_dom"/>
</dbReference>
<keyword evidence="8 11" id="KW-1133">Transmembrane helix</keyword>
<comment type="catalytic activity">
    <reaction evidence="1">
        <text>ATP + protein L-histidine = ADP + protein N-phospho-L-histidine.</text>
        <dbReference type="EC" id="2.7.13.3"/>
    </reaction>
</comment>
<dbReference type="Pfam" id="PF02518">
    <property type="entry name" value="HATPase_c"/>
    <property type="match status" value="1"/>
</dbReference>
<dbReference type="PROSITE" id="PS50885">
    <property type="entry name" value="HAMP"/>
    <property type="match status" value="1"/>
</dbReference>
<evidence type="ECO:0000256" key="3">
    <source>
        <dbReference type="ARBA" id="ARBA00012438"/>
    </source>
</evidence>
<comment type="caution">
    <text evidence="14">The sequence shown here is derived from an EMBL/GenBank/DDBJ whole genome shotgun (WGS) entry which is preliminary data.</text>
</comment>
<organism evidence="14 15">
    <name type="scientific">Aliidongia dinghuensis</name>
    <dbReference type="NCBI Taxonomy" id="1867774"/>
    <lineage>
        <taxon>Bacteria</taxon>
        <taxon>Pseudomonadati</taxon>
        <taxon>Pseudomonadota</taxon>
        <taxon>Alphaproteobacteria</taxon>
        <taxon>Rhodospirillales</taxon>
        <taxon>Dongiaceae</taxon>
        <taxon>Aliidongia</taxon>
    </lineage>
</organism>
<keyword evidence="6 11" id="KW-0812">Transmembrane</keyword>
<dbReference type="SUPFAM" id="SSF47384">
    <property type="entry name" value="Homodimeric domain of signal transducing histidine kinase"/>
    <property type="match status" value="1"/>
</dbReference>